<dbReference type="PANTHER" id="PTHR40455:SF1">
    <property type="entry name" value="ANTITOXIN HIGA"/>
    <property type="match status" value="1"/>
</dbReference>
<dbReference type="PANTHER" id="PTHR40455">
    <property type="entry name" value="ANTITOXIN HIGA"/>
    <property type="match status" value="1"/>
</dbReference>
<dbReference type="CDD" id="cd00093">
    <property type="entry name" value="HTH_XRE"/>
    <property type="match status" value="1"/>
</dbReference>
<dbReference type="RefSeq" id="WP_053406236.1">
    <property type="nucleotide sequence ID" value="NZ_BQKE01000001.1"/>
</dbReference>
<dbReference type="GO" id="GO:0006355">
    <property type="term" value="P:regulation of DNA-templated transcription"/>
    <property type="evidence" value="ECO:0007669"/>
    <property type="project" value="InterPro"/>
</dbReference>
<evidence type="ECO:0000259" key="1">
    <source>
        <dbReference type="PROSITE" id="PS50943"/>
    </source>
</evidence>
<dbReference type="Proteomes" id="UP001310022">
    <property type="component" value="Unassembled WGS sequence"/>
</dbReference>
<dbReference type="AlphaFoldDB" id="A0AAN5AK78"/>
<dbReference type="Pfam" id="PF01381">
    <property type="entry name" value="HTH_3"/>
    <property type="match status" value="1"/>
</dbReference>
<feature type="domain" description="HTH cro/C1-type" evidence="1">
    <location>
        <begin position="63"/>
        <end position="117"/>
    </location>
</feature>
<dbReference type="PROSITE" id="PS50943">
    <property type="entry name" value="HTH_CROC1"/>
    <property type="match status" value="1"/>
</dbReference>
<dbReference type="InterPro" id="IPR001387">
    <property type="entry name" value="Cro/C1-type_HTH"/>
</dbReference>
<dbReference type="GO" id="GO:0001046">
    <property type="term" value="F:core promoter sequence-specific DNA binding"/>
    <property type="evidence" value="ECO:0007669"/>
    <property type="project" value="TreeGrafter"/>
</dbReference>
<name>A0AAN5AK78_9BACT</name>
<comment type="caution">
    <text evidence="2">The sequence shown here is derived from an EMBL/GenBank/DDBJ whole genome shotgun (WGS) entry which is preliminary data.</text>
</comment>
<accession>A0AAN5AK78</accession>
<sequence length="132" mass="15416">MEALKYKIIKDREQYEDYCEQLEALLALENPELEDEIELLTFLIEKYDEEHSSFNELSPIALLRELMASHSLNQSQLGEIMGVQKSTVSKVLNLQKGLSKESIRRLADHFKLRQEAFNRPYELLNQEVLKSS</sequence>
<protein>
    <recommendedName>
        <fullName evidence="1">HTH cro/C1-type domain-containing protein</fullName>
    </recommendedName>
</protein>
<keyword evidence="3" id="KW-1185">Reference proteome</keyword>
<reference evidence="2 3" key="1">
    <citation type="submission" date="2021-12" db="EMBL/GenBank/DDBJ databases">
        <title>Genome sequencing of bacteria with rrn-lacking chromosome and rrn-plasmid.</title>
        <authorList>
            <person name="Anda M."/>
            <person name="Iwasaki W."/>
        </authorList>
    </citation>
    <scope>NUCLEOTIDE SEQUENCE [LARGE SCALE GENOMIC DNA]</scope>
    <source>
        <strain evidence="2 3">NBRC 15940</strain>
    </source>
</reference>
<dbReference type="InterPro" id="IPR010982">
    <property type="entry name" value="Lambda_DNA-bd_dom_sf"/>
</dbReference>
<dbReference type="Gene3D" id="1.10.260.40">
    <property type="entry name" value="lambda repressor-like DNA-binding domains"/>
    <property type="match status" value="1"/>
</dbReference>
<dbReference type="InterPro" id="IPR039060">
    <property type="entry name" value="Antitox_HigA"/>
</dbReference>
<dbReference type="EMBL" id="BQKE01000001">
    <property type="protein sequence ID" value="GJM59623.1"/>
    <property type="molecule type" value="Genomic_DNA"/>
</dbReference>
<evidence type="ECO:0000313" key="2">
    <source>
        <dbReference type="EMBL" id="GJM59623.1"/>
    </source>
</evidence>
<dbReference type="SUPFAM" id="SSF47413">
    <property type="entry name" value="lambda repressor-like DNA-binding domains"/>
    <property type="match status" value="1"/>
</dbReference>
<dbReference type="SMART" id="SM00530">
    <property type="entry name" value="HTH_XRE"/>
    <property type="match status" value="1"/>
</dbReference>
<gene>
    <name evidence="2" type="ORF">PEDI_01750</name>
</gene>
<organism evidence="2 3">
    <name type="scientific">Persicobacter diffluens</name>
    <dbReference type="NCBI Taxonomy" id="981"/>
    <lineage>
        <taxon>Bacteria</taxon>
        <taxon>Pseudomonadati</taxon>
        <taxon>Bacteroidota</taxon>
        <taxon>Cytophagia</taxon>
        <taxon>Cytophagales</taxon>
        <taxon>Persicobacteraceae</taxon>
        <taxon>Persicobacter</taxon>
    </lineage>
</organism>
<evidence type="ECO:0000313" key="3">
    <source>
        <dbReference type="Proteomes" id="UP001310022"/>
    </source>
</evidence>
<proteinExistence type="predicted"/>